<evidence type="ECO:0000256" key="4">
    <source>
        <dbReference type="ARBA" id="ARBA00022840"/>
    </source>
</evidence>
<dbReference type="Gene3D" id="3.40.50.300">
    <property type="entry name" value="P-loop containing nucleotide triphosphate hydrolases"/>
    <property type="match status" value="2"/>
</dbReference>
<name>A0ABQ5JU42_9EUKA</name>
<feature type="domain" description="Helicase C-terminal" evidence="8">
    <location>
        <begin position="243"/>
        <end position="451"/>
    </location>
</feature>
<dbReference type="CDD" id="cd00268">
    <property type="entry name" value="DEADc"/>
    <property type="match status" value="1"/>
</dbReference>
<dbReference type="PROSITE" id="PS51195">
    <property type="entry name" value="Q_MOTIF"/>
    <property type="match status" value="1"/>
</dbReference>
<comment type="caution">
    <text evidence="10">The sequence shown here is derived from an EMBL/GenBank/DDBJ whole genome shotgun (WGS) entry which is preliminary data.</text>
</comment>
<keyword evidence="1" id="KW-0547">Nucleotide-binding</keyword>
<dbReference type="InterPro" id="IPR014014">
    <property type="entry name" value="RNA_helicase_DEAD_Q_motif"/>
</dbReference>
<feature type="domain" description="Helicase ATP-binding" evidence="7">
    <location>
        <begin position="32"/>
        <end position="210"/>
    </location>
</feature>
<feature type="region of interest" description="Disordered" evidence="6">
    <location>
        <begin position="557"/>
        <end position="610"/>
    </location>
</feature>
<protein>
    <submittedName>
        <fullName evidence="10">Uncharacterized protein</fullName>
    </submittedName>
</protein>
<dbReference type="SMART" id="SM00490">
    <property type="entry name" value="HELICc"/>
    <property type="match status" value="1"/>
</dbReference>
<evidence type="ECO:0000256" key="6">
    <source>
        <dbReference type="SAM" id="MobiDB-lite"/>
    </source>
</evidence>
<evidence type="ECO:0000256" key="3">
    <source>
        <dbReference type="ARBA" id="ARBA00022806"/>
    </source>
</evidence>
<dbReference type="InterPro" id="IPR001650">
    <property type="entry name" value="Helicase_C-like"/>
</dbReference>
<feature type="compositionally biased region" description="Basic and acidic residues" evidence="6">
    <location>
        <begin position="332"/>
        <end position="351"/>
    </location>
</feature>
<feature type="region of interest" description="Disordered" evidence="6">
    <location>
        <begin position="320"/>
        <end position="355"/>
    </location>
</feature>
<dbReference type="Pfam" id="PF00271">
    <property type="entry name" value="Helicase_C"/>
    <property type="match status" value="2"/>
</dbReference>
<evidence type="ECO:0000259" key="9">
    <source>
        <dbReference type="PROSITE" id="PS51195"/>
    </source>
</evidence>
<evidence type="ECO:0000313" key="10">
    <source>
        <dbReference type="EMBL" id="GKT16010.1"/>
    </source>
</evidence>
<reference evidence="10" key="1">
    <citation type="submission" date="2022-03" db="EMBL/GenBank/DDBJ databases">
        <title>Draft genome sequence of Aduncisulcus paluster, a free-living microaerophilic Fornicata.</title>
        <authorList>
            <person name="Yuyama I."/>
            <person name="Kume K."/>
            <person name="Tamura T."/>
            <person name="Inagaki Y."/>
            <person name="Hashimoto T."/>
        </authorList>
    </citation>
    <scope>NUCLEOTIDE SEQUENCE</scope>
    <source>
        <strain evidence="10">NY0171</strain>
    </source>
</reference>
<dbReference type="InterPro" id="IPR044742">
    <property type="entry name" value="DEAD/DEAH_RhlB"/>
</dbReference>
<accession>A0ABQ5JU42</accession>
<dbReference type="PROSITE" id="PS51194">
    <property type="entry name" value="HELICASE_CTER"/>
    <property type="match status" value="1"/>
</dbReference>
<dbReference type="Pfam" id="PF00270">
    <property type="entry name" value="DEAD"/>
    <property type="match status" value="1"/>
</dbReference>
<dbReference type="PROSITE" id="PS51192">
    <property type="entry name" value="HELICASE_ATP_BIND_1"/>
    <property type="match status" value="1"/>
</dbReference>
<dbReference type="InterPro" id="IPR011545">
    <property type="entry name" value="DEAD/DEAH_box_helicase_dom"/>
</dbReference>
<dbReference type="InterPro" id="IPR027417">
    <property type="entry name" value="P-loop_NTPase"/>
</dbReference>
<proteinExistence type="predicted"/>
<dbReference type="CDD" id="cd18787">
    <property type="entry name" value="SF2_C_DEAD"/>
    <property type="match status" value="1"/>
</dbReference>
<evidence type="ECO:0000256" key="2">
    <source>
        <dbReference type="ARBA" id="ARBA00022801"/>
    </source>
</evidence>
<keyword evidence="3" id="KW-0347">Helicase</keyword>
<keyword evidence="11" id="KW-1185">Reference proteome</keyword>
<evidence type="ECO:0000259" key="8">
    <source>
        <dbReference type="PROSITE" id="PS51194"/>
    </source>
</evidence>
<evidence type="ECO:0000313" key="11">
    <source>
        <dbReference type="Proteomes" id="UP001057375"/>
    </source>
</evidence>
<dbReference type="Proteomes" id="UP001057375">
    <property type="component" value="Unassembled WGS sequence"/>
</dbReference>
<feature type="domain" description="DEAD-box RNA helicase Q" evidence="9">
    <location>
        <begin position="1"/>
        <end position="29"/>
    </location>
</feature>
<gene>
    <name evidence="10" type="ORF">ADUPG1_010835</name>
</gene>
<feature type="short sequence motif" description="Q motif" evidence="5">
    <location>
        <begin position="1"/>
        <end position="29"/>
    </location>
</feature>
<feature type="compositionally biased region" description="Basic residues" evidence="6">
    <location>
        <begin position="562"/>
        <end position="610"/>
    </location>
</feature>
<dbReference type="SMART" id="SM00487">
    <property type="entry name" value="DEXDc"/>
    <property type="match status" value="1"/>
</dbReference>
<dbReference type="EMBL" id="BQXS01011721">
    <property type="protein sequence ID" value="GKT16010.1"/>
    <property type="molecule type" value="Genomic_DNA"/>
</dbReference>
<dbReference type="SUPFAM" id="SSF52540">
    <property type="entry name" value="P-loop containing nucleoside triphosphate hydrolases"/>
    <property type="match status" value="2"/>
</dbReference>
<evidence type="ECO:0000259" key="7">
    <source>
        <dbReference type="PROSITE" id="PS51192"/>
    </source>
</evidence>
<evidence type="ECO:0000256" key="5">
    <source>
        <dbReference type="PROSITE-ProRule" id="PRU00552"/>
    </source>
</evidence>
<keyword evidence="2" id="KW-0378">Hydrolase</keyword>
<dbReference type="PANTHER" id="PTHR47959">
    <property type="entry name" value="ATP-DEPENDENT RNA HELICASE RHLE-RELATED"/>
    <property type="match status" value="1"/>
</dbReference>
<evidence type="ECO:0000256" key="1">
    <source>
        <dbReference type="ARBA" id="ARBA00022741"/>
    </source>
</evidence>
<dbReference type="PANTHER" id="PTHR47959:SF13">
    <property type="entry name" value="ATP-DEPENDENT RNA HELICASE RHLE"/>
    <property type="match status" value="1"/>
</dbReference>
<dbReference type="InterPro" id="IPR014001">
    <property type="entry name" value="Helicase_ATP-bd"/>
</dbReference>
<keyword evidence="4" id="KW-0067">ATP-binding</keyword>
<sequence>MSFDDFELEKNIKKALKKRSFKQPTAVQKALIPKVLVGKDALVTSPTGTGKTIAYTVPLLNNVFIEKERESFESTIEPKPYALICVPTSDLTLQVADVISNIAMFTHVMIAGLTTLKKAEIRGFVQNVDIIVCTPAHVRKVLEIFPSFLSNIRTVILDEADMLVAYQYGADLKEVLSRIPSKSQRILVSATLPSAVQDIAKLALREPEVVDMKDLSTAASKDSFPTHLVIRIPEKEKMYVLFALIKLGLIQGRCLVFVNKSQRAYALRLMLSMFGVDCACLTGDVPVESRKRAVEQFNRGVIQTLFVADPGEAIDVKVPLLEKEEEGEEDDKVAAKETDTLEGDSSRKSSADDFSGSRGIDYKFVSCVINYDIPLNPRSLIHRSGRTKRGHAKKGTVLTLCADNEGEFDGTMIQKGCALSFPTEEAEQQRSVVAAAAREMAALTGQLEDVVFKHFAFDMSVVDPFKYRINSAISSVTHRLVERVRASEIRKELLRSKDLCEKLHLNFNDLKLLHTVSLKEMGKSDTLSSFPSYLKPTKATIEDKIRMREEMKLSCLAGSMTHKQRAKAKKQQQKREKRAKKTEKKLGHGLKSKTKEKRKKIMKGGLKRRK</sequence>
<organism evidence="10 11">
    <name type="scientific">Aduncisulcus paluster</name>
    <dbReference type="NCBI Taxonomy" id="2918883"/>
    <lineage>
        <taxon>Eukaryota</taxon>
        <taxon>Metamonada</taxon>
        <taxon>Carpediemonas-like organisms</taxon>
        <taxon>Aduncisulcus</taxon>
    </lineage>
</organism>
<dbReference type="InterPro" id="IPR050079">
    <property type="entry name" value="DEAD_box_RNA_helicase"/>
</dbReference>